<accession>A0ABY1I1V3</accession>
<organism evidence="7 8">
    <name type="scientific">Actinomyces denticolens</name>
    <dbReference type="NCBI Taxonomy" id="52767"/>
    <lineage>
        <taxon>Bacteria</taxon>
        <taxon>Bacillati</taxon>
        <taxon>Actinomycetota</taxon>
        <taxon>Actinomycetes</taxon>
        <taxon>Actinomycetales</taxon>
        <taxon>Actinomycetaceae</taxon>
        <taxon>Actinomyces</taxon>
    </lineage>
</organism>
<comment type="similarity">
    <text evidence="1">Belongs to the serine-aspartate repeat-containing protein (SDr) family.</text>
</comment>
<keyword evidence="2" id="KW-0964">Secreted</keyword>
<keyword evidence="4" id="KW-0812">Transmembrane</keyword>
<feature type="domain" description="SpaA-like prealbumin fold" evidence="5">
    <location>
        <begin position="784"/>
        <end position="884"/>
    </location>
</feature>
<evidence type="ECO:0000259" key="5">
    <source>
        <dbReference type="Pfam" id="PF17802"/>
    </source>
</evidence>
<keyword evidence="4" id="KW-0472">Membrane</keyword>
<dbReference type="Proteomes" id="UP000184390">
    <property type="component" value="Unassembled WGS sequence"/>
</dbReference>
<evidence type="ECO:0000313" key="8">
    <source>
        <dbReference type="Proteomes" id="UP000184390"/>
    </source>
</evidence>
<evidence type="ECO:0000256" key="4">
    <source>
        <dbReference type="SAM" id="Phobius"/>
    </source>
</evidence>
<dbReference type="RefSeq" id="WP_073451335.1">
    <property type="nucleotide sequence ID" value="NZ_BDIO01000006.1"/>
</dbReference>
<keyword evidence="4" id="KW-1133">Transmembrane helix</keyword>
<dbReference type="InterPro" id="IPR013783">
    <property type="entry name" value="Ig-like_fold"/>
</dbReference>
<proteinExistence type="inferred from homology"/>
<dbReference type="SUPFAM" id="SSF63829">
    <property type="entry name" value="Calcium-dependent phosphotriesterase"/>
    <property type="match status" value="1"/>
</dbReference>
<dbReference type="InterPro" id="IPR048834">
    <property type="entry name" value="SpaA_pre-album"/>
</dbReference>
<dbReference type="Gene3D" id="2.60.40.10">
    <property type="entry name" value="Immunoglobulins"/>
    <property type="match status" value="3"/>
</dbReference>
<evidence type="ECO:0000256" key="1">
    <source>
        <dbReference type="ARBA" id="ARBA00007257"/>
    </source>
</evidence>
<name>A0ABY1I1V3_9ACTO</name>
<dbReference type="PANTHER" id="PTHR36108:SF13">
    <property type="entry name" value="COLOSSIN-B-RELATED"/>
    <property type="match status" value="1"/>
</dbReference>
<evidence type="ECO:0000256" key="3">
    <source>
        <dbReference type="ARBA" id="ARBA00022729"/>
    </source>
</evidence>
<evidence type="ECO:0000259" key="6">
    <source>
        <dbReference type="Pfam" id="PF20674"/>
    </source>
</evidence>
<gene>
    <name evidence="7" type="ORF">SAMN05216246_10261</name>
</gene>
<dbReference type="EMBL" id="FQYL01000002">
    <property type="protein sequence ID" value="SHI42052.1"/>
    <property type="molecule type" value="Genomic_DNA"/>
</dbReference>
<feature type="domain" description="SpaA-like prealbumin fold" evidence="6">
    <location>
        <begin position="331"/>
        <end position="445"/>
    </location>
</feature>
<dbReference type="Pfam" id="PF17802">
    <property type="entry name" value="SpaA"/>
    <property type="match status" value="3"/>
</dbReference>
<dbReference type="Pfam" id="PF20674">
    <property type="entry name" value="SpaA_3"/>
    <property type="match status" value="2"/>
</dbReference>
<reference evidence="7 8" key="1">
    <citation type="submission" date="2016-11" db="EMBL/GenBank/DDBJ databases">
        <authorList>
            <person name="Varghese N."/>
            <person name="Submissions S."/>
        </authorList>
    </citation>
    <scope>NUCLEOTIDE SEQUENCE [LARGE SCALE GENOMIC DNA]</scope>
    <source>
        <strain evidence="7 8">PA</strain>
    </source>
</reference>
<comment type="caution">
    <text evidence="7">The sequence shown here is derived from an EMBL/GenBank/DDBJ whole genome shotgun (WGS) entry which is preliminary data.</text>
</comment>
<evidence type="ECO:0000313" key="7">
    <source>
        <dbReference type="EMBL" id="SHI42052.1"/>
    </source>
</evidence>
<keyword evidence="3" id="KW-0732">Signal</keyword>
<protein>
    <submittedName>
        <fullName evidence="7">Cna protein B-type domain-containing protein</fullName>
    </submittedName>
</protein>
<evidence type="ECO:0000256" key="2">
    <source>
        <dbReference type="ARBA" id="ARBA00022525"/>
    </source>
</evidence>
<dbReference type="PANTHER" id="PTHR36108">
    <property type="entry name" value="COLOSSIN-B-RELATED"/>
    <property type="match status" value="1"/>
</dbReference>
<feature type="domain" description="SpaA-like prealbumin fold" evidence="5">
    <location>
        <begin position="676"/>
        <end position="771"/>
    </location>
</feature>
<keyword evidence="8" id="KW-1185">Reference proteome</keyword>
<sequence>MSSRSHALPHTSRIARCALLALCALALICVDAVSISRPLSTIAPAQAAGAIFDCSPGNVYNVTQNGYINRISPNGTVSEVAGSDLPRDWFYSGDSANGLGIEKNGTGAYFLIQSSRDYNNSRFVRIVHYTNGRWTSTGDVDSARYGLLAGTYIAGGVQPSTGDYYFGGYQEHYDAWSGENHMYFRLWRLPHGSGMSASQIQDVGYIDVGRKVSGDGNGDLAFDDAGNMFIVRSARDSGFTQIHSVTAAALAANADINYRIPSTTTKADNVSGNLAVNGIAFDAEGKLYLSDYDNVSTYDPVSFDVIAYNINRKVFSKSTDLASCGSPATFVLKKNIVKREKPDDQFKLSVSYAPAGGEIASVETTGSANGVQSEVIGIFPVRIGTNFSFSERAANGASLSDYSPSWSCTKNGSSTPFAQGGGTGSTVQIPRENSVVVECTITNGPLTGSLAWDKTASNAPSQLLPGSEWSLTGPGGTTLAVKDCASAGQCDGTNDADPAPGKLRVENLPLGDYSLSETLAPKNYKKATTVWTGRITKAQRAARISGVTNDPLEATLTMTKKALAVNGTPLPSSRKGWELTAAAQDASTVVGGTQTTGDDGTVANPWTVTVPAGKDTGTVTISEAAAVGWENKAISCTSGDGSSLTVTPTGKPGEGTITVSPGAKIACEFINQRKPGTLTWTKTDAGTAKEIPGSSWTIKGASPGVAEVTVTDCVEDGKCQGGIADSDPAPGKFKVTNLPWDRYAVTEAAPPGGYVLDTTVRPAEISSTKLDVDLGTITNTRATGAVTWKKVDGDNNAALAGSEWTLTGPSFPAATVITDCDSGDCKAKAAGATYYDADPAPGSFRVEGIPADGATLALTESKAPAGYRLDKKAQAFSITIGADGAVVNHVFNDPFPNYKSPVPALPLTGGMGADSFYLGGLGLGLMTVIALVVRQLRRRRA</sequence>
<feature type="domain" description="SpaA-like prealbumin fold" evidence="6">
    <location>
        <begin position="584"/>
        <end position="672"/>
    </location>
</feature>
<dbReference type="InterPro" id="IPR041033">
    <property type="entry name" value="SpaA_PFL_dom_1"/>
</dbReference>
<feature type="domain" description="SpaA-like prealbumin fold" evidence="5">
    <location>
        <begin position="449"/>
        <end position="541"/>
    </location>
</feature>
<feature type="transmembrane region" description="Helical" evidence="4">
    <location>
        <begin position="915"/>
        <end position="933"/>
    </location>
</feature>